<evidence type="ECO:0000256" key="2">
    <source>
        <dbReference type="PROSITE-ProRule" id="PRU00235"/>
    </source>
</evidence>
<dbReference type="Pfam" id="PF25390">
    <property type="entry name" value="WD40_RLD"/>
    <property type="match status" value="1"/>
</dbReference>
<keyword evidence="5" id="KW-1185">Reference proteome</keyword>
<feature type="repeat" description="RCC1" evidence="2">
    <location>
        <begin position="48"/>
        <end position="111"/>
    </location>
</feature>
<evidence type="ECO:0000313" key="5">
    <source>
        <dbReference type="Proteomes" id="UP000549394"/>
    </source>
</evidence>
<dbReference type="InterPro" id="IPR058923">
    <property type="entry name" value="RCC1-like_dom"/>
</dbReference>
<comment type="caution">
    <text evidence="4">The sequence shown here is derived from an EMBL/GenBank/DDBJ whole genome shotgun (WGS) entry which is preliminary data.</text>
</comment>
<protein>
    <submittedName>
        <fullName evidence="4">DgyrCDS1837</fullName>
    </submittedName>
</protein>
<dbReference type="PRINTS" id="PR00633">
    <property type="entry name" value="RCCNDNSATION"/>
</dbReference>
<dbReference type="GO" id="GO:0019843">
    <property type="term" value="F:rRNA binding"/>
    <property type="evidence" value="ECO:0007669"/>
    <property type="project" value="TreeGrafter"/>
</dbReference>
<feature type="repeat" description="RCC1" evidence="2">
    <location>
        <begin position="398"/>
        <end position="447"/>
    </location>
</feature>
<reference evidence="4 5" key="1">
    <citation type="submission" date="2020-08" db="EMBL/GenBank/DDBJ databases">
        <authorList>
            <person name="Hejnol A."/>
        </authorList>
    </citation>
    <scope>NUCLEOTIDE SEQUENCE [LARGE SCALE GENOMIC DNA]</scope>
</reference>
<dbReference type="InterPro" id="IPR000408">
    <property type="entry name" value="Reg_chr_condens"/>
</dbReference>
<evidence type="ECO:0000259" key="3">
    <source>
        <dbReference type="Pfam" id="PF25390"/>
    </source>
</evidence>
<evidence type="ECO:0000256" key="1">
    <source>
        <dbReference type="ARBA" id="ARBA00022737"/>
    </source>
</evidence>
<feature type="repeat" description="RCC1" evidence="2">
    <location>
        <begin position="234"/>
        <end position="286"/>
    </location>
</feature>
<dbReference type="Pfam" id="PF00415">
    <property type="entry name" value="RCC1"/>
    <property type="match status" value="1"/>
</dbReference>
<feature type="repeat" description="RCC1" evidence="2">
    <location>
        <begin position="179"/>
        <end position="233"/>
    </location>
</feature>
<proteinExistence type="predicted"/>
<dbReference type="GO" id="GO:0070131">
    <property type="term" value="P:positive regulation of mitochondrial translation"/>
    <property type="evidence" value="ECO:0007669"/>
    <property type="project" value="TreeGrafter"/>
</dbReference>
<name>A0A7I8V8E5_9ANNE</name>
<dbReference type="InterPro" id="IPR053035">
    <property type="entry name" value="Mitochondrial_GEF_domain"/>
</dbReference>
<dbReference type="PANTHER" id="PTHR46337:SF1">
    <property type="entry name" value="RCC1-LIKE G EXCHANGING FACTOR-LIKE PROTEIN"/>
    <property type="match status" value="1"/>
</dbReference>
<feature type="repeat" description="RCC1" evidence="2">
    <location>
        <begin position="116"/>
        <end position="179"/>
    </location>
</feature>
<dbReference type="GO" id="GO:0005085">
    <property type="term" value="F:guanyl-nucleotide exchange factor activity"/>
    <property type="evidence" value="ECO:0007669"/>
    <property type="project" value="TreeGrafter"/>
</dbReference>
<gene>
    <name evidence="4" type="ORF">DGYR_LOCUS1730</name>
</gene>
<dbReference type="InterPro" id="IPR009091">
    <property type="entry name" value="RCC1/BLIP-II"/>
</dbReference>
<organism evidence="4 5">
    <name type="scientific">Dimorphilus gyrociliatus</name>
    <dbReference type="NCBI Taxonomy" id="2664684"/>
    <lineage>
        <taxon>Eukaryota</taxon>
        <taxon>Metazoa</taxon>
        <taxon>Spiralia</taxon>
        <taxon>Lophotrochozoa</taxon>
        <taxon>Annelida</taxon>
        <taxon>Polychaeta</taxon>
        <taxon>Polychaeta incertae sedis</taxon>
        <taxon>Dinophilidae</taxon>
        <taxon>Dimorphilus</taxon>
    </lineage>
</organism>
<feature type="repeat" description="RCC1" evidence="2">
    <location>
        <begin position="340"/>
        <end position="397"/>
    </location>
</feature>
<accession>A0A7I8V8E5</accession>
<dbReference type="OrthoDB" id="70707at2759"/>
<feature type="domain" description="RCC1-like" evidence="3">
    <location>
        <begin position="118"/>
        <end position="445"/>
    </location>
</feature>
<dbReference type="Proteomes" id="UP000549394">
    <property type="component" value="Unassembled WGS sequence"/>
</dbReference>
<evidence type="ECO:0000313" key="4">
    <source>
        <dbReference type="EMBL" id="CAD5112621.1"/>
    </source>
</evidence>
<sequence>MLHSCRSSVTSTLRKQLRASSWSKKTLKQQADSEIIWEYASEKTKRVERVYVWGYASTGALGVKKHVDPEKKGSPRRMQLIPYRLKDFEAKNDKVEKIACGIGFSLFACKTAKNITEIYGCGINTDSQLGYHPSSNCKDSLDYVLEPRKVNIPSSLLSEDSKIVSMDCGRAHSVIATDSSVLSLGNNSYGQLGRQPVEGEIYKSSLKVHKIELDETVKQVVCGMDQTLLLTTSGKVYACGLGADGQTGLGHYNVTGTPMLVKGDIENEHIVQISCIADTCLAVSDKGDVFGWGNCEYNQFYSIQKDILQLNVPRRLPLDMGKVIETATGGSTCAALNDKGEIFVWGFGILGLGPKLDNCCQPTKIPEVLFGKNDFNPDCEVVSLKSGLNHFAVLNNNGDLYTWGRNKFAVLGLGHKLDQFFPFKVLLPAEAVDVCCGIDHMIVRSKSYA</sequence>
<dbReference type="PANTHER" id="PTHR46337">
    <property type="entry name" value="RCC1-LIKE G EXCHANGING FACTOR-LIKE PROTEIN"/>
    <property type="match status" value="1"/>
</dbReference>
<dbReference type="Gene3D" id="2.130.10.30">
    <property type="entry name" value="Regulator of chromosome condensation 1/beta-lactamase-inhibitor protein II"/>
    <property type="match status" value="2"/>
</dbReference>
<dbReference type="GO" id="GO:0005743">
    <property type="term" value="C:mitochondrial inner membrane"/>
    <property type="evidence" value="ECO:0007669"/>
    <property type="project" value="TreeGrafter"/>
</dbReference>
<dbReference type="EMBL" id="CAJFCJ010000002">
    <property type="protein sequence ID" value="CAD5112621.1"/>
    <property type="molecule type" value="Genomic_DNA"/>
</dbReference>
<feature type="repeat" description="RCC1" evidence="2">
    <location>
        <begin position="287"/>
        <end position="339"/>
    </location>
</feature>
<dbReference type="AlphaFoldDB" id="A0A7I8V8E5"/>
<keyword evidence="1" id="KW-0677">Repeat</keyword>
<dbReference type="PROSITE" id="PS50012">
    <property type="entry name" value="RCC1_3"/>
    <property type="match status" value="7"/>
</dbReference>
<dbReference type="SUPFAM" id="SSF50985">
    <property type="entry name" value="RCC1/BLIP-II"/>
    <property type="match status" value="1"/>
</dbReference>